<dbReference type="HOGENOM" id="CLU_086038_1_0_9"/>
<keyword evidence="2" id="KW-0862">Zinc</keyword>
<name>B2A576_NATTJ</name>
<dbReference type="EMBL" id="CP001034">
    <property type="protein sequence ID" value="ACB83910.1"/>
    <property type="molecule type" value="Genomic_DNA"/>
</dbReference>
<dbReference type="GO" id="GO:0046872">
    <property type="term" value="F:metal ion binding"/>
    <property type="evidence" value="ECO:0007669"/>
    <property type="project" value="UniProtKB-KW"/>
</dbReference>
<protein>
    <submittedName>
        <fullName evidence="3">Peptidase M55 D-aminopeptidase</fullName>
    </submittedName>
</protein>
<dbReference type="AlphaFoldDB" id="B2A576"/>
<dbReference type="Gene3D" id="3.40.50.10780">
    <property type="entry name" value="Dipeptide transport protein"/>
    <property type="match status" value="1"/>
</dbReference>
<dbReference type="RefSeq" id="WP_012446798.1">
    <property type="nucleotide sequence ID" value="NC_010718.1"/>
</dbReference>
<dbReference type="InParanoid" id="B2A576"/>
<feature type="active site" description="Nucleophile" evidence="1">
    <location>
        <position position="115"/>
    </location>
</feature>
<keyword evidence="4" id="KW-1185">Reference proteome</keyword>
<reference evidence="3 4" key="2">
    <citation type="journal article" date="2011" name="J. Bacteriol.">
        <title>Complete genome sequence of the anaerobic, halophilic alkalithermophile Natranaerobius thermophilus JW/NM-WN-LF.</title>
        <authorList>
            <person name="Zhao B."/>
            <person name="Mesbah N.M."/>
            <person name="Dalin E."/>
            <person name="Goodwin L."/>
            <person name="Nolan M."/>
            <person name="Pitluck S."/>
            <person name="Chertkov O."/>
            <person name="Brettin T.S."/>
            <person name="Han J."/>
            <person name="Larimer F.W."/>
            <person name="Land M.L."/>
            <person name="Hauser L."/>
            <person name="Kyrpides N."/>
            <person name="Wiegel J."/>
        </authorList>
    </citation>
    <scope>NUCLEOTIDE SEQUENCE [LARGE SCALE GENOMIC DNA]</scope>
    <source>
        <strain evidence="4">ATCC BAA-1301 / DSM 18059 / JW/NM-WN-LF</strain>
    </source>
</reference>
<dbReference type="InterPro" id="IPR007035">
    <property type="entry name" value="Peptidase_M55"/>
</dbReference>
<dbReference type="CDD" id="cd08663">
    <property type="entry name" value="DAP_dppA_1"/>
    <property type="match status" value="1"/>
</dbReference>
<feature type="binding site" evidence="2">
    <location>
        <position position="134"/>
    </location>
    <ligand>
        <name>Zn(2+)</name>
        <dbReference type="ChEBI" id="CHEBI:29105"/>
        <label>2</label>
    </ligand>
</feature>
<dbReference type="Pfam" id="PF04951">
    <property type="entry name" value="Peptidase_M55"/>
    <property type="match status" value="1"/>
</dbReference>
<dbReference type="PIRSF" id="PIRSF015853">
    <property type="entry name" value="Pep_DppA"/>
    <property type="match status" value="1"/>
</dbReference>
<dbReference type="SUPFAM" id="SSF63992">
    <property type="entry name" value="Dipeptide transport protein"/>
    <property type="match status" value="1"/>
</dbReference>
<dbReference type="InterPro" id="IPR027476">
    <property type="entry name" value="DppA_N"/>
</dbReference>
<dbReference type="STRING" id="457570.Nther_0312"/>
<dbReference type="eggNOG" id="COG2362">
    <property type="taxonomic scope" value="Bacteria"/>
</dbReference>
<evidence type="ECO:0000313" key="3">
    <source>
        <dbReference type="EMBL" id="ACB83910.1"/>
    </source>
</evidence>
<keyword evidence="2" id="KW-0479">Metal-binding</keyword>
<proteinExistence type="predicted"/>
<evidence type="ECO:0000313" key="4">
    <source>
        <dbReference type="Proteomes" id="UP000001683"/>
    </source>
</evidence>
<feature type="binding site" evidence="2">
    <location>
        <position position="8"/>
    </location>
    <ligand>
        <name>Zn(2+)</name>
        <dbReference type="ChEBI" id="CHEBI:29105"/>
        <label>1</label>
    </ligand>
</feature>
<feature type="binding site" evidence="2">
    <location>
        <position position="104"/>
    </location>
    <ligand>
        <name>Zn(2+)</name>
        <dbReference type="ChEBI" id="CHEBI:29105"/>
        <label>2</label>
    </ligand>
</feature>
<dbReference type="GO" id="GO:0004177">
    <property type="term" value="F:aminopeptidase activity"/>
    <property type="evidence" value="ECO:0007669"/>
    <property type="project" value="UniProtKB-KW"/>
</dbReference>
<dbReference type="FunCoup" id="B2A576">
    <property type="interactions" value="18"/>
</dbReference>
<sequence length="271" mass="29533">MKVYISADLEGITGVVGREHVNPEGSEYQRARDLMTREVNAAIKGAYQGGAEHVVVNDAHGPMTNLMIENLETEAELITGTPKPQGMMAGLTEEFDLVFLIGYHSKKGDPGILSHSYSGGTVKQIKLNGLEVGEPGMNSYLAGYYQVPVGLVTGDDRVTTNTKDLIGEQLKTVAVKSALSRSAAKCMTPTKACKLIEERATQAVSELSKKKYTILTAEKPLELSMSFLDRGMAEKAAQLPNTKLENTTVIYQHDDMLSIYEAMQAMLMLVR</sequence>
<dbReference type="OrthoDB" id="9785420at2"/>
<dbReference type="Proteomes" id="UP000001683">
    <property type="component" value="Chromosome"/>
</dbReference>
<feature type="binding site" evidence="2">
    <location>
        <position position="8"/>
    </location>
    <ligand>
        <name>Zn(2+)</name>
        <dbReference type="ChEBI" id="CHEBI:29105"/>
        <label>2</label>
    </ligand>
</feature>
<evidence type="ECO:0000256" key="1">
    <source>
        <dbReference type="PIRSR" id="PIRSR015853-1"/>
    </source>
</evidence>
<evidence type="ECO:0000256" key="2">
    <source>
        <dbReference type="PIRSR" id="PIRSR015853-2"/>
    </source>
</evidence>
<feature type="binding site" evidence="2">
    <location>
        <position position="10"/>
    </location>
    <ligand>
        <name>Zn(2+)</name>
        <dbReference type="ChEBI" id="CHEBI:29105"/>
        <label>1</label>
    </ligand>
</feature>
<organism evidence="3 4">
    <name type="scientific">Natranaerobius thermophilus (strain ATCC BAA-1301 / DSM 18059 / JW/NM-WN-LF)</name>
    <dbReference type="NCBI Taxonomy" id="457570"/>
    <lineage>
        <taxon>Bacteria</taxon>
        <taxon>Bacillati</taxon>
        <taxon>Bacillota</taxon>
        <taxon>Clostridia</taxon>
        <taxon>Natranaerobiales</taxon>
        <taxon>Natranaerobiaceae</taxon>
        <taxon>Natranaerobius</taxon>
    </lineage>
</organism>
<gene>
    <name evidence="3" type="ordered locus">Nther_0312</name>
</gene>
<reference evidence="3 4" key="1">
    <citation type="submission" date="2008-04" db="EMBL/GenBank/DDBJ databases">
        <title>Complete sequence of chromosome of Natranaerobius thermophilus JW/NM-WN-LF.</title>
        <authorList>
            <consortium name="US DOE Joint Genome Institute"/>
            <person name="Copeland A."/>
            <person name="Lucas S."/>
            <person name="Lapidus A."/>
            <person name="Glavina del Rio T."/>
            <person name="Dalin E."/>
            <person name="Tice H."/>
            <person name="Bruce D."/>
            <person name="Goodwin L."/>
            <person name="Pitluck S."/>
            <person name="Chertkov O."/>
            <person name="Brettin T."/>
            <person name="Detter J.C."/>
            <person name="Han C."/>
            <person name="Kuske C.R."/>
            <person name="Schmutz J."/>
            <person name="Larimer F."/>
            <person name="Land M."/>
            <person name="Hauser L."/>
            <person name="Kyrpides N."/>
            <person name="Lykidis A."/>
            <person name="Mesbah N.M."/>
            <person name="Wiegel J."/>
        </authorList>
    </citation>
    <scope>NUCLEOTIDE SEQUENCE [LARGE SCALE GENOMIC DNA]</scope>
    <source>
        <strain evidence="4">ATCC BAA-1301 / DSM 18059 / JW/NM-WN-LF</strain>
    </source>
</reference>
<feature type="binding site" evidence="2">
    <location>
        <position position="60"/>
    </location>
    <ligand>
        <name>Zn(2+)</name>
        <dbReference type="ChEBI" id="CHEBI:29105"/>
        <label>2</label>
    </ligand>
</feature>
<keyword evidence="3" id="KW-0378">Hydrolase</keyword>
<dbReference type="KEGG" id="nth:Nther_0312"/>
<dbReference type="Gene3D" id="3.30.1360.130">
    <property type="entry name" value="Dipeptide transport protein"/>
    <property type="match status" value="1"/>
</dbReference>
<dbReference type="InterPro" id="IPR036177">
    <property type="entry name" value="Peptidase_M55_sf"/>
</dbReference>
<keyword evidence="3" id="KW-0031">Aminopeptidase</keyword>
<accession>B2A576</accession>
<keyword evidence="3" id="KW-0645">Protease</keyword>